<protein>
    <recommendedName>
        <fullName evidence="1">Condensation domain-containing protein</fullName>
    </recommendedName>
</protein>
<feature type="domain" description="Condensation" evidence="1">
    <location>
        <begin position="1"/>
        <end position="133"/>
    </location>
</feature>
<dbReference type="GO" id="GO:0003824">
    <property type="term" value="F:catalytic activity"/>
    <property type="evidence" value="ECO:0007669"/>
    <property type="project" value="InterPro"/>
</dbReference>
<accession>A0A3A8LZU7</accession>
<gene>
    <name evidence="2" type="ORF">D7X12_42125</name>
</gene>
<dbReference type="PANTHER" id="PTHR45527">
    <property type="entry name" value="NONRIBOSOMAL PEPTIDE SYNTHETASE"/>
    <property type="match status" value="1"/>
</dbReference>
<dbReference type="Pfam" id="PF00668">
    <property type="entry name" value="Condensation"/>
    <property type="match status" value="1"/>
</dbReference>
<dbReference type="GO" id="GO:0031177">
    <property type="term" value="F:phosphopantetheine binding"/>
    <property type="evidence" value="ECO:0007669"/>
    <property type="project" value="TreeGrafter"/>
</dbReference>
<proteinExistence type="predicted"/>
<dbReference type="SUPFAM" id="SSF52777">
    <property type="entry name" value="CoA-dependent acyltransferases"/>
    <property type="match status" value="1"/>
</dbReference>
<dbReference type="EMBL" id="RAWG01000782">
    <property type="protein sequence ID" value="RKH22355.1"/>
    <property type="molecule type" value="Genomic_DNA"/>
</dbReference>
<reference evidence="3" key="1">
    <citation type="submission" date="2018-09" db="EMBL/GenBank/DDBJ databases">
        <authorList>
            <person name="Livingstone P.G."/>
            <person name="Whitworth D.E."/>
        </authorList>
    </citation>
    <scope>NUCLEOTIDE SEQUENCE [LARGE SCALE GENOMIC DNA]</scope>
    <source>
        <strain evidence="3">CA040B</strain>
    </source>
</reference>
<dbReference type="GO" id="GO:0005829">
    <property type="term" value="C:cytosol"/>
    <property type="evidence" value="ECO:0007669"/>
    <property type="project" value="TreeGrafter"/>
</dbReference>
<dbReference type="OrthoDB" id="9757540at2"/>
<dbReference type="GO" id="GO:0044550">
    <property type="term" value="P:secondary metabolite biosynthetic process"/>
    <property type="evidence" value="ECO:0007669"/>
    <property type="project" value="TreeGrafter"/>
</dbReference>
<sequence length="133" mass="15099">QRLWLIDQLEPGSPLYNMPVAVRLDGTLHADVLERALQEVLRRHDALRTTFAQVDGEPVQVIHPEVVLPLGHVDLSGVDAAQREGEARAQVAQEMRRPFDLRRGPLVRAVLFKLTEREHILVVNMHHIVSDGW</sequence>
<dbReference type="RefSeq" id="WP_147444041.1">
    <property type="nucleotide sequence ID" value="NZ_RAWG01000782.1"/>
</dbReference>
<dbReference type="InterPro" id="IPR023213">
    <property type="entry name" value="CAT-like_dom_sf"/>
</dbReference>
<evidence type="ECO:0000259" key="1">
    <source>
        <dbReference type="Pfam" id="PF00668"/>
    </source>
</evidence>
<dbReference type="GO" id="GO:0043041">
    <property type="term" value="P:amino acid activation for nonribosomal peptide biosynthetic process"/>
    <property type="evidence" value="ECO:0007669"/>
    <property type="project" value="TreeGrafter"/>
</dbReference>
<feature type="non-terminal residue" evidence="2">
    <location>
        <position position="133"/>
    </location>
</feature>
<keyword evidence="3" id="KW-1185">Reference proteome</keyword>
<dbReference type="Proteomes" id="UP000273405">
    <property type="component" value="Unassembled WGS sequence"/>
</dbReference>
<dbReference type="AlphaFoldDB" id="A0A3A8LZU7"/>
<organism evidence="2 3">
    <name type="scientific">Corallococcus sicarius</name>
    <dbReference type="NCBI Taxonomy" id="2316726"/>
    <lineage>
        <taxon>Bacteria</taxon>
        <taxon>Pseudomonadati</taxon>
        <taxon>Myxococcota</taxon>
        <taxon>Myxococcia</taxon>
        <taxon>Myxococcales</taxon>
        <taxon>Cystobacterineae</taxon>
        <taxon>Myxococcaceae</taxon>
        <taxon>Corallococcus</taxon>
    </lineage>
</organism>
<evidence type="ECO:0000313" key="2">
    <source>
        <dbReference type="EMBL" id="RKH22355.1"/>
    </source>
</evidence>
<name>A0A3A8LZU7_9BACT</name>
<dbReference type="InterPro" id="IPR001242">
    <property type="entry name" value="Condensation_dom"/>
</dbReference>
<feature type="non-terminal residue" evidence="2">
    <location>
        <position position="1"/>
    </location>
</feature>
<dbReference type="PANTHER" id="PTHR45527:SF1">
    <property type="entry name" value="FATTY ACID SYNTHASE"/>
    <property type="match status" value="1"/>
</dbReference>
<comment type="caution">
    <text evidence="2">The sequence shown here is derived from an EMBL/GenBank/DDBJ whole genome shotgun (WGS) entry which is preliminary data.</text>
</comment>
<evidence type="ECO:0000313" key="3">
    <source>
        <dbReference type="Proteomes" id="UP000273405"/>
    </source>
</evidence>
<dbReference type="Gene3D" id="3.30.559.10">
    <property type="entry name" value="Chloramphenicol acetyltransferase-like domain"/>
    <property type="match status" value="1"/>
</dbReference>